<dbReference type="Pfam" id="PF10282">
    <property type="entry name" value="Lactonase"/>
    <property type="match status" value="1"/>
</dbReference>
<keyword evidence="2" id="KW-0119">Carbohydrate metabolism</keyword>
<name>A0A2U3IDA4_9BURK</name>
<dbReference type="InterPro" id="IPR019405">
    <property type="entry name" value="Lactonase_7-beta_prop"/>
</dbReference>
<dbReference type="EMBL" id="OGTP01000027">
    <property type="protein sequence ID" value="SPB18189.1"/>
    <property type="molecule type" value="Genomic_DNA"/>
</dbReference>
<reference evidence="5" key="1">
    <citation type="submission" date="2018-01" db="EMBL/GenBank/DDBJ databases">
        <authorList>
            <person name="Peeters C."/>
        </authorList>
    </citation>
    <scope>NUCLEOTIDE SEQUENCE [LARGE SCALE GENOMIC DNA]</scope>
</reference>
<protein>
    <submittedName>
        <fullName evidence="4">3-carboxymuconate cyclase</fullName>
    </submittedName>
</protein>
<evidence type="ECO:0000256" key="3">
    <source>
        <dbReference type="SAM" id="MobiDB-lite"/>
    </source>
</evidence>
<evidence type="ECO:0000256" key="2">
    <source>
        <dbReference type="ARBA" id="ARBA00022526"/>
    </source>
</evidence>
<keyword evidence="2" id="KW-0313">Glucose metabolism</keyword>
<proteinExistence type="inferred from homology"/>
<accession>A0A2U3IDA4</accession>
<evidence type="ECO:0000256" key="1">
    <source>
        <dbReference type="ARBA" id="ARBA00005564"/>
    </source>
</evidence>
<dbReference type="Gene3D" id="2.130.10.10">
    <property type="entry name" value="YVTN repeat-like/Quinoprotein amine dehydrogenase"/>
    <property type="match status" value="1"/>
</dbReference>
<dbReference type="RefSeq" id="WP_106857642.1">
    <property type="nucleotide sequence ID" value="NZ_OGTP01000027.1"/>
</dbReference>
<organism evidence="4 5">
    <name type="scientific">Caballeronia novacaledonica</name>
    <dbReference type="NCBI Taxonomy" id="1544861"/>
    <lineage>
        <taxon>Bacteria</taxon>
        <taxon>Pseudomonadati</taxon>
        <taxon>Pseudomonadota</taxon>
        <taxon>Betaproteobacteria</taxon>
        <taxon>Burkholderiales</taxon>
        <taxon>Burkholderiaceae</taxon>
        <taxon>Caballeronia</taxon>
    </lineage>
</organism>
<gene>
    <name evidence="4" type="ORF">NOV72_05388</name>
</gene>
<dbReference type="InterPro" id="IPR015943">
    <property type="entry name" value="WD40/YVTN_repeat-like_dom_sf"/>
</dbReference>
<dbReference type="GO" id="GO:0006006">
    <property type="term" value="P:glucose metabolic process"/>
    <property type="evidence" value="ECO:0007669"/>
    <property type="project" value="UniProtKB-KW"/>
</dbReference>
<dbReference type="OrthoDB" id="9790815at2"/>
<dbReference type="InterPro" id="IPR050282">
    <property type="entry name" value="Cycloisomerase_2"/>
</dbReference>
<dbReference type="PANTHER" id="PTHR30344:SF1">
    <property type="entry name" value="6-PHOSPHOGLUCONOLACTONASE"/>
    <property type="match status" value="1"/>
</dbReference>
<sequence>MAADNGRPSKKLIAYVGCYATAGSGSGGIHVLAVSPDGRHLNETSRVLEPQQAGYLVYSPSLKTLFSVDERKTDGRGPVGPAASVHSFSVNARDGSLNWKNSYLAPGPMPTYLSFSESRRLLVTANHGDFTHVERVIQWPNGEWGTEYVYDDSTVIMFQVADDGRLDGIRDVKVLPGHGRDPNSSPQAGGHAQSSAHAHCATLDPSGQFIVVCDKGTDQIYVYRLSSELVEVSSFRFEDEIGPRHVAFDASTGRAFVTCEFSSELASFDFDAATGRLILLDRVSTVADAHSGLNEPADVRVHPDGKFVYVNNRGEDSVAWFEVTPTGRLTRRGHVSISKSIHPGLAARSFAFDPSGSFMLVADRPANLVRSYSVDRETGNLQALSDASVRDPAFIEFAELPLAGQTQPATH</sequence>
<dbReference type="GO" id="GO:0017057">
    <property type="term" value="F:6-phosphogluconolactonase activity"/>
    <property type="evidence" value="ECO:0007669"/>
    <property type="project" value="TreeGrafter"/>
</dbReference>
<feature type="region of interest" description="Disordered" evidence="3">
    <location>
        <begin position="173"/>
        <end position="197"/>
    </location>
</feature>
<evidence type="ECO:0000313" key="4">
    <source>
        <dbReference type="EMBL" id="SPB18189.1"/>
    </source>
</evidence>
<comment type="similarity">
    <text evidence="1">Belongs to the cycloisomerase 2 family.</text>
</comment>
<feature type="compositionally biased region" description="Low complexity" evidence="3">
    <location>
        <begin position="187"/>
        <end position="197"/>
    </location>
</feature>
<dbReference type="AlphaFoldDB" id="A0A2U3IDA4"/>
<dbReference type="PANTHER" id="PTHR30344">
    <property type="entry name" value="6-PHOSPHOGLUCONOLACTONASE-RELATED"/>
    <property type="match status" value="1"/>
</dbReference>
<dbReference type="SUPFAM" id="SSF51004">
    <property type="entry name" value="C-terminal (heme d1) domain of cytochrome cd1-nitrite reductase"/>
    <property type="match status" value="1"/>
</dbReference>
<evidence type="ECO:0000313" key="5">
    <source>
        <dbReference type="Proteomes" id="UP000238169"/>
    </source>
</evidence>
<keyword evidence="5" id="KW-1185">Reference proteome</keyword>
<dbReference type="InterPro" id="IPR011048">
    <property type="entry name" value="Haem_d1_sf"/>
</dbReference>
<dbReference type="Proteomes" id="UP000238169">
    <property type="component" value="Unassembled WGS sequence"/>
</dbReference>